<dbReference type="SUPFAM" id="SSF53098">
    <property type="entry name" value="Ribonuclease H-like"/>
    <property type="match status" value="1"/>
</dbReference>
<dbReference type="AlphaFoldDB" id="A0A644UK04"/>
<reference evidence="3" key="1">
    <citation type="submission" date="2019-08" db="EMBL/GenBank/DDBJ databases">
        <authorList>
            <person name="Kucharzyk K."/>
            <person name="Murdoch R.W."/>
            <person name="Higgins S."/>
            <person name="Loffler F."/>
        </authorList>
    </citation>
    <scope>NUCLEOTIDE SEQUENCE</scope>
</reference>
<gene>
    <name evidence="3" type="ORF">SDC9_25024</name>
</gene>
<protein>
    <recommendedName>
        <fullName evidence="2">Integrase catalytic domain-containing protein</fullName>
    </recommendedName>
</protein>
<name>A0A644UK04_9ZZZZ</name>
<evidence type="ECO:0000259" key="2">
    <source>
        <dbReference type="PROSITE" id="PS50994"/>
    </source>
</evidence>
<dbReference type="GO" id="GO:0015074">
    <property type="term" value="P:DNA integration"/>
    <property type="evidence" value="ECO:0007669"/>
    <property type="project" value="InterPro"/>
</dbReference>
<sequence>MDKMTNNWRFFRSISVQKQEVPIKCTIFRSIPVHFLGDIGLFTTFPEQIRSINVLTGQKRNNPAAFFRSISVHSSDIFSFLCTGKVNNTSTEMAGTVKDMSLIKQVLQLKQLGESNRGISRKLSINKETVNNYIKTFQLNTWTYEELLAKEDPEVERLFHAGNPAYSDPRLADFLTRLPYFKEQLGNPKLHVTRQLLYEEYKHAYPDGYGKSQFYFHLQQNLVAQKDCVAMLADTYNPAEKLMVDFAGDKLSYVDTQTGEIIKVEVFVACMPYSDYTYVICVPSQKSEDFIFAIRMCLEHLGGVPPILTPDNLKSAVISNDRHEPKLNKALEDMGNHYHFVVLPCDPKAPTQKALVEDKVRTTYNRIYAKLRGRTFYSIIELNRALWEQLSLFNKTRMQKRPYSREERFHAIEKDRLKPLPACIYEMKYYANLQVQSSCFIELRHDKTTHFYSAPYIHVGKKALVIFTRSNVSIYVDGMQVASHRRSYEYGHTYIKEHLASNCRAVMERSASYYITWAAHISPDCRDYISEVFNPKRTNQPEEVYYKLCASIMSLSRKYELAAINKTCRQCIECKVFSYRKFEAILKHNILHDSADEPTLCYQAPTPTDHANMRGSSYFQ</sequence>
<feature type="domain" description="Integrase catalytic" evidence="2">
    <location>
        <begin position="234"/>
        <end position="413"/>
    </location>
</feature>
<organism evidence="3">
    <name type="scientific">bioreactor metagenome</name>
    <dbReference type="NCBI Taxonomy" id="1076179"/>
    <lineage>
        <taxon>unclassified sequences</taxon>
        <taxon>metagenomes</taxon>
        <taxon>ecological metagenomes</taxon>
    </lineage>
</organism>
<dbReference type="InterPro" id="IPR054353">
    <property type="entry name" value="IstA-like_C"/>
</dbReference>
<dbReference type="PROSITE" id="PS50994">
    <property type="entry name" value="INTEGRASE"/>
    <property type="match status" value="1"/>
</dbReference>
<dbReference type="Gene3D" id="3.30.420.10">
    <property type="entry name" value="Ribonuclease H-like superfamily/Ribonuclease H"/>
    <property type="match status" value="1"/>
</dbReference>
<comment type="caution">
    <text evidence="3">The sequence shown here is derived from an EMBL/GenBank/DDBJ whole genome shotgun (WGS) entry which is preliminary data.</text>
</comment>
<dbReference type="Pfam" id="PF22483">
    <property type="entry name" value="Mu-transpos_C_2"/>
    <property type="match status" value="1"/>
</dbReference>
<dbReference type="InterPro" id="IPR036397">
    <property type="entry name" value="RNaseH_sf"/>
</dbReference>
<dbReference type="InterPro" id="IPR012337">
    <property type="entry name" value="RNaseH-like_sf"/>
</dbReference>
<comment type="similarity">
    <text evidence="1">Belongs to the transposase IS21/IS408/IS1162 family.</text>
</comment>
<proteinExistence type="inferred from homology"/>
<evidence type="ECO:0000256" key="1">
    <source>
        <dbReference type="ARBA" id="ARBA00009277"/>
    </source>
</evidence>
<evidence type="ECO:0000313" key="3">
    <source>
        <dbReference type="EMBL" id="MPL79149.1"/>
    </source>
</evidence>
<dbReference type="EMBL" id="VSSQ01000123">
    <property type="protein sequence ID" value="MPL79149.1"/>
    <property type="molecule type" value="Genomic_DNA"/>
</dbReference>
<dbReference type="GO" id="GO:0003676">
    <property type="term" value="F:nucleic acid binding"/>
    <property type="evidence" value="ECO:0007669"/>
    <property type="project" value="InterPro"/>
</dbReference>
<dbReference type="PANTHER" id="PTHR35004">
    <property type="entry name" value="TRANSPOSASE RV3428C-RELATED"/>
    <property type="match status" value="1"/>
</dbReference>
<dbReference type="PANTHER" id="PTHR35004:SF8">
    <property type="entry name" value="TRANSPOSASE RV3428C-RELATED"/>
    <property type="match status" value="1"/>
</dbReference>
<dbReference type="InterPro" id="IPR001584">
    <property type="entry name" value="Integrase_cat-core"/>
</dbReference>
<accession>A0A644UK04</accession>
<dbReference type="NCBIfam" id="NF033546">
    <property type="entry name" value="transpos_IS21"/>
    <property type="match status" value="1"/>
</dbReference>